<dbReference type="RefSeq" id="WP_142540704.1">
    <property type="nucleotide sequence ID" value="NZ_BMIE01000011.1"/>
</dbReference>
<dbReference type="EMBL" id="VDGH01000014">
    <property type="protein sequence ID" value="TQR09172.1"/>
    <property type="molecule type" value="Genomic_DNA"/>
</dbReference>
<name>A0A544SVC9_9BACI</name>
<organism evidence="1 2">
    <name type="scientific">Psychrobacillus lasiicapitis</name>
    <dbReference type="NCBI Taxonomy" id="1636719"/>
    <lineage>
        <taxon>Bacteria</taxon>
        <taxon>Bacillati</taxon>
        <taxon>Bacillota</taxon>
        <taxon>Bacilli</taxon>
        <taxon>Bacillales</taxon>
        <taxon>Bacillaceae</taxon>
        <taxon>Psychrobacillus</taxon>
    </lineage>
</organism>
<gene>
    <name evidence="1" type="ORF">FG382_20460</name>
</gene>
<keyword evidence="2" id="KW-1185">Reference proteome</keyword>
<evidence type="ECO:0000313" key="1">
    <source>
        <dbReference type="EMBL" id="TQR09172.1"/>
    </source>
</evidence>
<accession>A0A544SVC9</accession>
<dbReference type="AlphaFoldDB" id="A0A544SVC9"/>
<dbReference type="OrthoDB" id="2616285at2"/>
<evidence type="ECO:0000313" key="2">
    <source>
        <dbReference type="Proteomes" id="UP000317316"/>
    </source>
</evidence>
<dbReference type="Proteomes" id="UP000317316">
    <property type="component" value="Unassembled WGS sequence"/>
</dbReference>
<comment type="caution">
    <text evidence="1">The sequence shown here is derived from an EMBL/GenBank/DDBJ whole genome shotgun (WGS) entry which is preliminary data.</text>
</comment>
<proteinExistence type="predicted"/>
<sequence length="118" mass="13767">MSKHFLNISIILLSISIFFLAIQFGNSDSMEANESVQMVDNSAKGLLTVEEAAFYLNLNEERLVAMIQQQDSSREVLSSFDTYEYIPYIQIGEDKYFNKEQIDEWIRYNTTIWKEVGF</sequence>
<reference evidence="1 2" key="1">
    <citation type="submission" date="2019-05" db="EMBL/GenBank/DDBJ databases">
        <title>Psychrobacillus vulpis sp. nov., a new species isolated from feces of a red fox that inhabits in The Tablas de Daimiel Natural Park, Albacete, Spain.</title>
        <authorList>
            <person name="Rodriguez M."/>
            <person name="Reina J.C."/>
            <person name="Bejar V."/>
            <person name="Llamas I."/>
        </authorList>
    </citation>
    <scope>NUCLEOTIDE SEQUENCE [LARGE SCALE GENOMIC DNA]</scope>
    <source>
        <strain evidence="1 2">NEAU-3TGS17</strain>
    </source>
</reference>
<protein>
    <submittedName>
        <fullName evidence="1">Helix-turn-helix domain-containing protein</fullName>
    </submittedName>
</protein>